<dbReference type="InterPro" id="IPR024975">
    <property type="entry name" value="NOV_C"/>
</dbReference>
<dbReference type="Pfam" id="PF25794">
    <property type="entry name" value="SACS"/>
    <property type="match status" value="1"/>
</dbReference>
<dbReference type="Gene3D" id="3.30.565.10">
    <property type="entry name" value="Histidine kinase-like ATPase, C-terminal domain"/>
    <property type="match status" value="1"/>
</dbReference>
<accession>A0ABV2PVP0</accession>
<evidence type="ECO:0008006" key="6">
    <source>
        <dbReference type="Google" id="ProtNLM"/>
    </source>
</evidence>
<dbReference type="PANTHER" id="PTHR32387">
    <property type="entry name" value="WU:FJ29H11"/>
    <property type="match status" value="1"/>
</dbReference>
<dbReference type="PANTHER" id="PTHR32387:SF0">
    <property type="entry name" value="PROTEIN NO VEIN"/>
    <property type="match status" value="1"/>
</dbReference>
<evidence type="ECO:0000313" key="5">
    <source>
        <dbReference type="Proteomes" id="UP001549251"/>
    </source>
</evidence>
<comment type="caution">
    <text evidence="4">The sequence shown here is derived from an EMBL/GenBank/DDBJ whole genome shotgun (WGS) entry which is preliminary data.</text>
</comment>
<reference evidence="4 5" key="1">
    <citation type="submission" date="2024-06" db="EMBL/GenBank/DDBJ databases">
        <title>Sorghum-associated microbial communities from plants grown in Nebraska, USA.</title>
        <authorList>
            <person name="Schachtman D."/>
        </authorList>
    </citation>
    <scope>NUCLEOTIDE SEQUENCE [LARGE SCALE GENOMIC DNA]</scope>
    <source>
        <strain evidence="4 5">1757</strain>
    </source>
</reference>
<evidence type="ECO:0000259" key="2">
    <source>
        <dbReference type="Pfam" id="PF13020"/>
    </source>
</evidence>
<dbReference type="Pfam" id="PF13020">
    <property type="entry name" value="NOV_C"/>
    <property type="match status" value="1"/>
</dbReference>
<evidence type="ECO:0000259" key="3">
    <source>
        <dbReference type="Pfam" id="PF25794"/>
    </source>
</evidence>
<dbReference type="InterPro" id="IPR052957">
    <property type="entry name" value="Auxin_embryo_med"/>
</dbReference>
<dbReference type="NCBIfam" id="NF047352">
    <property type="entry name" value="P_loop_sacsin"/>
    <property type="match status" value="1"/>
</dbReference>
<evidence type="ECO:0000256" key="1">
    <source>
        <dbReference type="SAM" id="MobiDB-lite"/>
    </source>
</evidence>
<proteinExistence type="predicted"/>
<dbReference type="EMBL" id="JBEPSD010000001">
    <property type="protein sequence ID" value="MET4569111.1"/>
    <property type="molecule type" value="Genomic_DNA"/>
</dbReference>
<feature type="domain" description="Protein NO VEIN C-terminal" evidence="2">
    <location>
        <begin position="1000"/>
        <end position="1062"/>
    </location>
</feature>
<feature type="compositionally biased region" description="Pro residues" evidence="1">
    <location>
        <begin position="848"/>
        <end position="858"/>
    </location>
</feature>
<keyword evidence="5" id="KW-1185">Reference proteome</keyword>
<evidence type="ECO:0000313" key="4">
    <source>
        <dbReference type="EMBL" id="MET4569111.1"/>
    </source>
</evidence>
<organism evidence="4 5">
    <name type="scientific">Rhodanobacter soli</name>
    <dbReference type="NCBI Taxonomy" id="590609"/>
    <lineage>
        <taxon>Bacteria</taxon>
        <taxon>Pseudomonadati</taxon>
        <taxon>Pseudomonadota</taxon>
        <taxon>Gammaproteobacteria</taxon>
        <taxon>Lysobacterales</taxon>
        <taxon>Rhodanobacteraceae</taxon>
        <taxon>Rhodanobacter</taxon>
    </lineage>
</organism>
<sequence>MCLTEGGVTVTSKYEAICEENRESYGTKGAQKSGKLAAGLYDDRTHFIFELLQNAEDALGRRGDWHGSRKVAFTLTPTRLMLSHFGKPFDEADVRSVCDIAESTKNESSIGRFGLGFKSVYTVTDLPEIHSGEEDFAIENYVFPKRLARSVRAADETQIVLPLKPEDASAAQDIMAGFRHLGPGALLFLRHIDEINWSAEGGASGFYLRNAPESLGSNVQRITVIGKEDDRPEVDQNWLVFYRDVFSAEEQKVGRVEIAFSLVAVKDAPGRWAVQPLAKSPLVVFFPTVVESHLGFLVQGPYRTTPSRDNIPPGEPWNRHLVKETSGLLVEAMRWMRDKAMLDVAVLRCLPLDREKFPKESRFAPMFDAVRQAFQDEELLPTFDDGHATAHQAKLARTQELRELFSPEQVAALFGSEVAAWLSGDITQDKAPEIRQYLMRELDIDEITPTKLVPNLTKEFLEAQSDEWVLRLYESLSGQEKALRRHLDTVPLIRLDDGTHVVARENGKAKAFLPSAIATSFPTMRRAVCATPEVRLFLISLGITEPDPVDDVVWNLLPKYQQQEVDVGDEAYAADIERIRAAFNIDSTAQKEKLRSALRDTTFVMVVDTGDGKAYVAKPGEIYIATDRLQQLFAGVPDILIVDNEYDCLRGEDIRDLLVSCGASRYLIPQATPSGLGHAEKAQIRREAGLERASWESQPEDFTLRGLTQLLEFLPTLKPEEAAARVKVLWEALADLEARGTAAFYGSYKWGYSREAKTARFDAAFVRTLNQVAWVPNGDGELVPPGLVVFDTLGWKPNPFLLTKITFKPPIIDQLAKEAGIDPAILDLLRRDPAIVAELTSRLSANPTPEPEPSPAPEPEADERPDGDVYDGAKDLYGDDMPDIPPGTPDPDGGDGVGTGAGSGGQGRSGTGTSRGGGQGNGGGHGTAGDKGGGKGGGQGKRTPGHVGGRPFVSYVGTHPDDDGPDPDGLDQAARMQIEGRAIDLIIGLEPTLCRTPDGNPGFDLFEADSGGRQIRWVEVKSMTGTLKDRPVGLSYRQFDCAREKGDAYWLYVVERATDPAQAHVLRIQNPVGHARTFTFDHGWSDIARTDPPS</sequence>
<feature type="domain" description="Sacsin/Nov" evidence="3">
    <location>
        <begin position="41"/>
        <end position="133"/>
    </location>
</feature>
<gene>
    <name evidence="4" type="ORF">ABIE04_001438</name>
</gene>
<dbReference type="InterPro" id="IPR058210">
    <property type="entry name" value="SACS/Nov_dom"/>
</dbReference>
<dbReference type="Proteomes" id="UP001549251">
    <property type="component" value="Unassembled WGS sequence"/>
</dbReference>
<dbReference type="InterPro" id="IPR036890">
    <property type="entry name" value="HATPase_C_sf"/>
</dbReference>
<feature type="compositionally biased region" description="Gly residues" evidence="1">
    <location>
        <begin position="894"/>
        <end position="940"/>
    </location>
</feature>
<protein>
    <recommendedName>
        <fullName evidence="6">Protein NO VEIN C-terminal domain-containing protein</fullName>
    </recommendedName>
</protein>
<name>A0ABV2PVP0_9GAMM</name>
<feature type="compositionally biased region" description="Basic and acidic residues" evidence="1">
    <location>
        <begin position="862"/>
        <end position="877"/>
    </location>
</feature>
<feature type="region of interest" description="Disordered" evidence="1">
    <location>
        <begin position="840"/>
        <end position="969"/>
    </location>
</feature>
<dbReference type="SUPFAM" id="SSF55874">
    <property type="entry name" value="ATPase domain of HSP90 chaperone/DNA topoisomerase II/histidine kinase"/>
    <property type="match status" value="1"/>
</dbReference>